<evidence type="ECO:0000256" key="5">
    <source>
        <dbReference type="ARBA" id="ARBA00022840"/>
    </source>
</evidence>
<dbReference type="Pfam" id="PF00005">
    <property type="entry name" value="ABC_tran"/>
    <property type="match status" value="2"/>
</dbReference>
<feature type="transmembrane region" description="Helical" evidence="8">
    <location>
        <begin position="174"/>
        <end position="193"/>
    </location>
</feature>
<feature type="transmembrane region" description="Helical" evidence="8">
    <location>
        <begin position="795"/>
        <end position="821"/>
    </location>
</feature>
<feature type="transmembrane region" description="Helical" evidence="8">
    <location>
        <begin position="47"/>
        <end position="71"/>
    </location>
</feature>
<dbReference type="SMART" id="SM00382">
    <property type="entry name" value="AAA"/>
    <property type="match status" value="2"/>
</dbReference>
<dbReference type="SUPFAM" id="SSF52540">
    <property type="entry name" value="P-loop containing nucleoside triphosphate hydrolases"/>
    <property type="match status" value="2"/>
</dbReference>
<feature type="transmembrane region" description="Helical" evidence="8">
    <location>
        <begin position="676"/>
        <end position="693"/>
    </location>
</feature>
<feature type="transmembrane region" description="Helical" evidence="8">
    <location>
        <begin position="101"/>
        <end position="122"/>
    </location>
</feature>
<evidence type="ECO:0000259" key="9">
    <source>
        <dbReference type="PROSITE" id="PS50893"/>
    </source>
</evidence>
<reference evidence="11 12" key="1">
    <citation type="submission" date="2024-01" db="EMBL/GenBank/DDBJ databases">
        <title>Complete genome of Cladobotryum mycophilum ATHUM6906.</title>
        <authorList>
            <person name="Christinaki A.C."/>
            <person name="Myridakis A.I."/>
            <person name="Kouvelis V.N."/>
        </authorList>
    </citation>
    <scope>NUCLEOTIDE SEQUENCE [LARGE SCALE GENOMIC DNA]</scope>
    <source>
        <strain evidence="11 12">ATHUM6906</strain>
    </source>
</reference>
<dbReference type="PANTHER" id="PTHR43394:SF27">
    <property type="entry name" value="ATP-DEPENDENT TRANSLOCASE ABCB1-LIKE"/>
    <property type="match status" value="1"/>
</dbReference>
<dbReference type="InterPro" id="IPR003439">
    <property type="entry name" value="ABC_transporter-like_ATP-bd"/>
</dbReference>
<dbReference type="PROSITE" id="PS50893">
    <property type="entry name" value="ABC_TRANSPORTER_2"/>
    <property type="match status" value="2"/>
</dbReference>
<dbReference type="InterPro" id="IPR039421">
    <property type="entry name" value="Type_1_exporter"/>
</dbReference>
<dbReference type="InterPro" id="IPR027417">
    <property type="entry name" value="P-loop_NTPase"/>
</dbReference>
<comment type="similarity">
    <text evidence="2">Belongs to the ABC transporter superfamily. ABCB family. Multidrug resistance exporter (TC 3.A.1.201) subfamily.</text>
</comment>
<dbReference type="InterPro" id="IPR003593">
    <property type="entry name" value="AAA+_ATPase"/>
</dbReference>
<evidence type="ECO:0000256" key="8">
    <source>
        <dbReference type="SAM" id="Phobius"/>
    </source>
</evidence>
<dbReference type="Proteomes" id="UP001338125">
    <property type="component" value="Unassembled WGS sequence"/>
</dbReference>
<evidence type="ECO:0000256" key="2">
    <source>
        <dbReference type="ARBA" id="ARBA00007577"/>
    </source>
</evidence>
<evidence type="ECO:0000259" key="10">
    <source>
        <dbReference type="PROSITE" id="PS50929"/>
    </source>
</evidence>
<evidence type="ECO:0000256" key="6">
    <source>
        <dbReference type="ARBA" id="ARBA00022989"/>
    </source>
</evidence>
<sequence>MEKTSNVTLDEQANQVLHRQLHGLETRETASKNSRLTPLSFAEPWDIFVLSLSSILAVSAGAAYPLLTVIFSQLAGTFRDFSQDAISGEKLREKTNQVTLYYVYLAVAQFTLVFISTVGFYYSGERVTQRIRHAYLKATIRQNMAFFDTRGIGTVTNHIASDMNQIQESITSKLSIALMAAANFGSAFVISFIMSWKLALVLCSVFIAMLLVAYATTPYAIKYTIKSMGYYNSGTTIAQEAISSIKDVTASGSQTQLSRIYKELLKGAEKAGIKARTVVALSIGWANAMPCFGYALGFYAGARFLIAKDVSFSGLTTATLVVVNGAFAIVRVIPTAQAFINGIASASAVFETIGRKSPKTRSLKKEVSVLKGVNIDIPSLKTTALVGLSGCGKTSIFGLLERFYEPVAGTITVDGHDLHALNLRWLRNQIGYVGQNPVLFSTSVYENIRHGLAKSDLSEDVQRTRERVIQAAKLVGAHDFISSLPRGYETEVGEKGTMLSGGQRQRIAIARAIVADPKILLLDEATSALDTKSERIVQEALEAASRGRTTIIIAHRLSTIRNADKIVVMAAGQVVEEGTHEDLIALQGTYSQLVDAQQVDVTDAVDETLGGLVEGEKKHKNSLPDLASDESTIREVSSRNSAVIVNREREPAPESKPQATFMMAVRLIVELNKPEWVFLLLGLVFAILAGFSLPGQSIPFAKTLGAFSIQAATESGKLQSTVNLWSLIFTVIGIYIFIIWSASGVFFAYTTERLSRRVRYRCLEYVLRQDIKFFDEEGHSTGAMSSMLSSSASDLAGLGGAVIGSILTFISTIVTGIILSVAIGWKLGLVCTATIPLTAMLGWVRLQFTSVFDNKVRLSGQQAATYASEAVSAIRTVAASGLEDHVLEQYRQVQQKQAAKSLPPILRASVLYATSQGVMFLAAALAFWYGCRLLESHEYTVSQFFICFLTLIWGASIAGTLFTFAPDVGKAMYAAAELKQLFDRQPVIDTWSNTGIPVEKTQIQGHISLRNVNFTYPNRAGHQVLRNCSIDIPSGKFVALVGASGCGKSTIVSLIERFYNPDSGTICLDGQDISQLNINNYRQLFSLVSQDPAIYSGTIRQNLLLGKSDEVSQGDIDRACRDANIYDFIISLPQGFDTAVGSSGTMLSGGQKQRISIARALLRNPQILLLDEATSALDSESEKLVQEALQKVVKSRTTLAIAHRLSTEHRGSSLSSVFMSGSELLTIFGLENVRKNEMKWRIGQLFDVALLRANSATVCHQTSALRL</sequence>
<feature type="domain" description="ABC transporter" evidence="9">
    <location>
        <begin position="348"/>
        <end position="596"/>
    </location>
</feature>
<name>A0ABR0S872_9HYPO</name>
<dbReference type="CDD" id="cd03249">
    <property type="entry name" value="ABC_MTABC3_MDL1_MDL2"/>
    <property type="match status" value="1"/>
</dbReference>
<dbReference type="CDD" id="cd18577">
    <property type="entry name" value="ABC_6TM_Pgp_ABCB1_D1_like"/>
    <property type="match status" value="1"/>
</dbReference>
<protein>
    <submittedName>
        <fullName evidence="11">ABC multidrug transporter mdr1</fullName>
    </submittedName>
</protein>
<dbReference type="PANTHER" id="PTHR43394">
    <property type="entry name" value="ATP-DEPENDENT PERMEASE MDL1, MITOCHONDRIAL"/>
    <property type="match status" value="1"/>
</dbReference>
<dbReference type="PROSITE" id="PS00211">
    <property type="entry name" value="ABC_TRANSPORTER_1"/>
    <property type="match status" value="2"/>
</dbReference>
<dbReference type="InterPro" id="IPR017871">
    <property type="entry name" value="ABC_transporter-like_CS"/>
</dbReference>
<feature type="transmembrane region" description="Helical" evidence="8">
    <location>
        <begin position="278"/>
        <end position="300"/>
    </location>
</feature>
<organism evidence="11 12">
    <name type="scientific">Cladobotryum mycophilum</name>
    <dbReference type="NCBI Taxonomy" id="491253"/>
    <lineage>
        <taxon>Eukaryota</taxon>
        <taxon>Fungi</taxon>
        <taxon>Dikarya</taxon>
        <taxon>Ascomycota</taxon>
        <taxon>Pezizomycotina</taxon>
        <taxon>Sordariomycetes</taxon>
        <taxon>Hypocreomycetidae</taxon>
        <taxon>Hypocreales</taxon>
        <taxon>Hypocreaceae</taxon>
        <taxon>Cladobotryum</taxon>
    </lineage>
</organism>
<dbReference type="Gene3D" id="3.40.50.300">
    <property type="entry name" value="P-loop containing nucleotide triphosphate hydrolases"/>
    <property type="match status" value="2"/>
</dbReference>
<dbReference type="PROSITE" id="PS50929">
    <property type="entry name" value="ABC_TM1F"/>
    <property type="match status" value="2"/>
</dbReference>
<dbReference type="Gene3D" id="1.20.1560.10">
    <property type="entry name" value="ABC transporter type 1, transmembrane domain"/>
    <property type="match status" value="2"/>
</dbReference>
<dbReference type="InterPro" id="IPR036640">
    <property type="entry name" value="ABC1_TM_sf"/>
</dbReference>
<feature type="domain" description="ABC transmembrane type-1" evidence="10">
    <location>
        <begin position="680"/>
        <end position="970"/>
    </location>
</feature>
<dbReference type="EMBL" id="JAVFKD010000016">
    <property type="protein sequence ID" value="KAK5988357.1"/>
    <property type="molecule type" value="Genomic_DNA"/>
</dbReference>
<keyword evidence="4" id="KW-0547">Nucleotide-binding</keyword>
<evidence type="ECO:0000256" key="1">
    <source>
        <dbReference type="ARBA" id="ARBA00004141"/>
    </source>
</evidence>
<dbReference type="SUPFAM" id="SSF90123">
    <property type="entry name" value="ABC transporter transmembrane region"/>
    <property type="match status" value="2"/>
</dbReference>
<keyword evidence="7 8" id="KW-0472">Membrane</keyword>
<evidence type="ECO:0000256" key="7">
    <source>
        <dbReference type="ARBA" id="ARBA00023136"/>
    </source>
</evidence>
<evidence type="ECO:0000313" key="11">
    <source>
        <dbReference type="EMBL" id="KAK5988357.1"/>
    </source>
</evidence>
<feature type="transmembrane region" description="Helical" evidence="8">
    <location>
        <begin position="312"/>
        <end position="333"/>
    </location>
</feature>
<evidence type="ECO:0000313" key="12">
    <source>
        <dbReference type="Proteomes" id="UP001338125"/>
    </source>
</evidence>
<feature type="domain" description="ABC transmembrane type-1" evidence="10">
    <location>
        <begin position="48"/>
        <end position="341"/>
    </location>
</feature>
<proteinExistence type="inferred from homology"/>
<dbReference type="CDD" id="cd18578">
    <property type="entry name" value="ABC_6TM_Pgp_ABCB1_D2_like"/>
    <property type="match status" value="1"/>
</dbReference>
<comment type="subcellular location">
    <subcellularLocation>
        <location evidence="1">Membrane</location>
        <topology evidence="1">Multi-pass membrane protein</topology>
    </subcellularLocation>
</comment>
<feature type="transmembrane region" description="Helical" evidence="8">
    <location>
        <begin position="910"/>
        <end position="929"/>
    </location>
</feature>
<accession>A0ABR0S872</accession>
<dbReference type="InterPro" id="IPR011527">
    <property type="entry name" value="ABC1_TM_dom"/>
</dbReference>
<comment type="caution">
    <text evidence="11">The sequence shown here is derived from an EMBL/GenBank/DDBJ whole genome shotgun (WGS) entry which is preliminary data.</text>
</comment>
<gene>
    <name evidence="11" type="ORF">PT974_12508</name>
</gene>
<feature type="domain" description="ABC transporter" evidence="9">
    <location>
        <begin position="1007"/>
        <end position="1245"/>
    </location>
</feature>
<keyword evidence="12" id="KW-1185">Reference proteome</keyword>
<dbReference type="Pfam" id="PF00664">
    <property type="entry name" value="ABC_membrane"/>
    <property type="match status" value="2"/>
</dbReference>
<feature type="transmembrane region" description="Helical" evidence="8">
    <location>
        <begin position="941"/>
        <end position="964"/>
    </location>
</feature>
<evidence type="ECO:0000256" key="3">
    <source>
        <dbReference type="ARBA" id="ARBA00022692"/>
    </source>
</evidence>
<keyword evidence="6 8" id="KW-1133">Transmembrane helix</keyword>
<keyword evidence="3 8" id="KW-0812">Transmembrane</keyword>
<evidence type="ECO:0000256" key="4">
    <source>
        <dbReference type="ARBA" id="ARBA00022741"/>
    </source>
</evidence>
<feature type="transmembrane region" description="Helical" evidence="8">
    <location>
        <begin position="199"/>
        <end position="221"/>
    </location>
</feature>
<feature type="transmembrane region" description="Helical" evidence="8">
    <location>
        <begin position="724"/>
        <end position="749"/>
    </location>
</feature>
<keyword evidence="5" id="KW-0067">ATP-binding</keyword>